<feature type="signal peptide" evidence="1">
    <location>
        <begin position="1"/>
        <end position="19"/>
    </location>
</feature>
<proteinExistence type="predicted"/>
<name>A0AAE0C4W3_9CHLO</name>
<sequence length="292" mass="33343">MWAVAPILVRILIRNAADALRGINDDNTNRNVGDILNQRRPYKFVGRAIWQRIMDCTLIDPAKRPTARSLLRLFKASTIDPAKQRYNAFPLHTQSLLLDVYGDRQLTYSRFAQAGECTLTPAASFFEFAGMPRAVWFVPQFGEGLLRLRVYNTPTDGSICHGWWGEVVLVRGPWGQPELHFTNAFQAFFSTELYQELSDAPLSRIAAPTTPRVPSTLSTRNELGVEVDRMTSVYTTFTEWRAAAHHRARCSWCKTKLPRKARTWCMCKMVLYCDKACQKKHWKAQIDPLGTT</sequence>
<dbReference type="Proteomes" id="UP001190700">
    <property type="component" value="Unassembled WGS sequence"/>
</dbReference>
<reference evidence="2 3" key="1">
    <citation type="journal article" date="2015" name="Genome Biol. Evol.">
        <title>Comparative Genomics of a Bacterivorous Green Alga Reveals Evolutionary Causalities and Consequences of Phago-Mixotrophic Mode of Nutrition.</title>
        <authorList>
            <person name="Burns J.A."/>
            <person name="Paasch A."/>
            <person name="Narechania A."/>
            <person name="Kim E."/>
        </authorList>
    </citation>
    <scope>NUCLEOTIDE SEQUENCE [LARGE SCALE GENOMIC DNA]</scope>
    <source>
        <strain evidence="2 3">PLY_AMNH</strain>
    </source>
</reference>
<dbReference type="EMBL" id="LGRX02028926">
    <property type="protein sequence ID" value="KAK3247485.1"/>
    <property type="molecule type" value="Genomic_DNA"/>
</dbReference>
<comment type="caution">
    <text evidence="2">The sequence shown here is derived from an EMBL/GenBank/DDBJ whole genome shotgun (WGS) entry which is preliminary data.</text>
</comment>
<evidence type="ECO:0000313" key="3">
    <source>
        <dbReference type="Proteomes" id="UP001190700"/>
    </source>
</evidence>
<evidence type="ECO:0008006" key="4">
    <source>
        <dbReference type="Google" id="ProtNLM"/>
    </source>
</evidence>
<organism evidence="2 3">
    <name type="scientific">Cymbomonas tetramitiformis</name>
    <dbReference type="NCBI Taxonomy" id="36881"/>
    <lineage>
        <taxon>Eukaryota</taxon>
        <taxon>Viridiplantae</taxon>
        <taxon>Chlorophyta</taxon>
        <taxon>Pyramimonadophyceae</taxon>
        <taxon>Pyramimonadales</taxon>
        <taxon>Pyramimonadaceae</taxon>
        <taxon>Cymbomonas</taxon>
    </lineage>
</organism>
<keyword evidence="3" id="KW-1185">Reference proteome</keyword>
<feature type="chain" id="PRO_5042071919" description="MYND-type domain-containing protein" evidence="1">
    <location>
        <begin position="20"/>
        <end position="292"/>
    </location>
</feature>
<evidence type="ECO:0000313" key="2">
    <source>
        <dbReference type="EMBL" id="KAK3247485.1"/>
    </source>
</evidence>
<keyword evidence="1" id="KW-0732">Signal</keyword>
<dbReference type="Gene3D" id="6.10.140.2220">
    <property type="match status" value="1"/>
</dbReference>
<dbReference type="AlphaFoldDB" id="A0AAE0C4W3"/>
<evidence type="ECO:0000256" key="1">
    <source>
        <dbReference type="SAM" id="SignalP"/>
    </source>
</evidence>
<gene>
    <name evidence="2" type="ORF">CYMTET_43016</name>
</gene>
<accession>A0AAE0C4W3</accession>
<protein>
    <recommendedName>
        <fullName evidence="4">MYND-type domain-containing protein</fullName>
    </recommendedName>
</protein>